<evidence type="ECO:0000313" key="3">
    <source>
        <dbReference type="EMBL" id="TYT62686.1"/>
    </source>
</evidence>
<dbReference type="InterPro" id="IPR029052">
    <property type="entry name" value="Metallo-depent_PP-like"/>
</dbReference>
<accession>A0A5D5ALT9</accession>
<comment type="cofactor">
    <cofactor evidence="1">
        <name>a divalent metal cation</name>
        <dbReference type="ChEBI" id="CHEBI:60240"/>
    </cofactor>
</comment>
<keyword evidence="1" id="KW-0479">Metal-binding</keyword>
<dbReference type="Proteomes" id="UP000324104">
    <property type="component" value="Unassembled WGS sequence"/>
</dbReference>
<dbReference type="AlphaFoldDB" id="A0A5D5ALT9"/>
<evidence type="ECO:0000313" key="4">
    <source>
        <dbReference type="Proteomes" id="UP000324104"/>
    </source>
</evidence>
<reference evidence="3 4" key="1">
    <citation type="submission" date="2019-08" db="EMBL/GenBank/DDBJ databases">
        <title>Archaea genome.</title>
        <authorList>
            <person name="Kajale S."/>
            <person name="Shouche Y."/>
            <person name="Deshpande N."/>
            <person name="Sharma A."/>
        </authorList>
    </citation>
    <scope>NUCLEOTIDE SEQUENCE [LARGE SCALE GENOMIC DNA]</scope>
    <source>
        <strain evidence="3 4">ESP3B_9</strain>
    </source>
</reference>
<dbReference type="Pfam" id="PF12850">
    <property type="entry name" value="Metallophos_2"/>
    <property type="match status" value="1"/>
</dbReference>
<proteinExistence type="inferred from homology"/>
<gene>
    <name evidence="3" type="ORF">FYC77_06540</name>
</gene>
<dbReference type="RefSeq" id="WP_149080703.1">
    <property type="nucleotide sequence ID" value="NZ_VTAW01000006.1"/>
</dbReference>
<dbReference type="GO" id="GO:0016787">
    <property type="term" value="F:hydrolase activity"/>
    <property type="evidence" value="ECO:0007669"/>
    <property type="project" value="UniProtKB-UniRule"/>
</dbReference>
<dbReference type="Gene3D" id="3.60.21.10">
    <property type="match status" value="1"/>
</dbReference>
<evidence type="ECO:0000256" key="1">
    <source>
        <dbReference type="RuleBase" id="RU362039"/>
    </source>
</evidence>
<organism evidence="3 4">
    <name type="scientific">Natrialba swarupiae</name>
    <dbReference type="NCBI Taxonomy" id="2448032"/>
    <lineage>
        <taxon>Archaea</taxon>
        <taxon>Methanobacteriati</taxon>
        <taxon>Methanobacteriota</taxon>
        <taxon>Stenosarchaea group</taxon>
        <taxon>Halobacteria</taxon>
        <taxon>Halobacteriales</taxon>
        <taxon>Natrialbaceae</taxon>
        <taxon>Natrialba</taxon>
    </lineage>
</organism>
<dbReference type="PANTHER" id="PTHR11124">
    <property type="entry name" value="VACUOLAR SORTING PROTEIN VPS29"/>
    <property type="match status" value="1"/>
</dbReference>
<protein>
    <recommendedName>
        <fullName evidence="1">Phosphoesterase</fullName>
        <ecNumber evidence="1">3.1.4.-</ecNumber>
    </recommendedName>
</protein>
<evidence type="ECO:0000259" key="2">
    <source>
        <dbReference type="Pfam" id="PF12850"/>
    </source>
</evidence>
<dbReference type="SUPFAM" id="SSF56300">
    <property type="entry name" value="Metallo-dependent phosphatases"/>
    <property type="match status" value="1"/>
</dbReference>
<name>A0A5D5ALT9_9EURY</name>
<feature type="domain" description="Calcineurin-like phosphoesterase" evidence="2">
    <location>
        <begin position="3"/>
        <end position="157"/>
    </location>
</feature>
<dbReference type="NCBIfam" id="TIGR00040">
    <property type="entry name" value="yfcE"/>
    <property type="match status" value="1"/>
</dbReference>
<dbReference type="GO" id="GO:0046872">
    <property type="term" value="F:metal ion binding"/>
    <property type="evidence" value="ECO:0007669"/>
    <property type="project" value="UniProtKB-KW"/>
</dbReference>
<dbReference type="InterPro" id="IPR024654">
    <property type="entry name" value="Calcineurin-like_PHP_lpxH"/>
</dbReference>
<dbReference type="EC" id="3.1.4.-" evidence="1"/>
<keyword evidence="4" id="KW-1185">Reference proteome</keyword>
<dbReference type="InterPro" id="IPR000979">
    <property type="entry name" value="Phosphodiesterase_MJ0936/Vps29"/>
</dbReference>
<sequence length="167" mass="17826">MTQVAILGDTHVPSRATGLPDWVAEEVRTAGRTIHTGDFDSREAYDRIATLADGNLTCVRGNMDPSTLELPRTDTLVLEDVTVVVTHGTGSPGGWHRRVVEIAYDEVDTGENAVVVAGHTHEVVDTARDGIRVLNPGSATAASPATHETMLVAHIEDGHVTVDTLTR</sequence>
<comment type="caution">
    <text evidence="3">The sequence shown here is derived from an EMBL/GenBank/DDBJ whole genome shotgun (WGS) entry which is preliminary data.</text>
</comment>
<dbReference type="EMBL" id="VTAW01000006">
    <property type="protein sequence ID" value="TYT62686.1"/>
    <property type="molecule type" value="Genomic_DNA"/>
</dbReference>
<comment type="similarity">
    <text evidence="1">Belongs to the metallophosphoesterase superfamily. YfcE family.</text>
</comment>